<dbReference type="EMBL" id="JAHOEI010000004">
    <property type="protein sequence ID" value="MBV3386637.1"/>
    <property type="molecule type" value="Genomic_DNA"/>
</dbReference>
<name>A0AAW4N2N6_9BACT</name>
<gene>
    <name evidence="1" type="ORF">KSW82_02640</name>
</gene>
<comment type="caution">
    <text evidence="1">The sequence shown here is derived from an EMBL/GenBank/DDBJ whole genome shotgun (WGS) entry which is preliminary data.</text>
</comment>
<organism evidence="1 2">
    <name type="scientific">Segatella copri</name>
    <dbReference type="NCBI Taxonomy" id="165179"/>
    <lineage>
        <taxon>Bacteria</taxon>
        <taxon>Pseudomonadati</taxon>
        <taxon>Bacteroidota</taxon>
        <taxon>Bacteroidia</taxon>
        <taxon>Bacteroidales</taxon>
        <taxon>Prevotellaceae</taxon>
        <taxon>Segatella</taxon>
    </lineage>
</organism>
<dbReference type="AlphaFoldDB" id="A0AAW4N2N6"/>
<protein>
    <submittedName>
        <fullName evidence="1">Uncharacterized protein</fullName>
    </submittedName>
</protein>
<proteinExistence type="predicted"/>
<sequence>MTSPEIEELKSLVEQKYGKILATTTDFEEFSLYLEKKTCGTVSPSTLKRLYGYVSDNHKPRMVTLDVLSQYIGHKNYMEFTHWLKTSTKYNSSFFKANQLVSSDLREGSLVSIGWSPNRLLLLRYLGDSTYEIEKSENSKLLPGDRFVTGCFIKEQPLFLPYIERGGERTASFVAGRNGGLTVISINKK</sequence>
<accession>A0AAW4N2N6</accession>
<evidence type="ECO:0000313" key="2">
    <source>
        <dbReference type="Proteomes" id="UP001196765"/>
    </source>
</evidence>
<dbReference type="RefSeq" id="WP_217743639.1">
    <property type="nucleotide sequence ID" value="NZ_JAHOEI010000004.1"/>
</dbReference>
<dbReference type="Proteomes" id="UP001196765">
    <property type="component" value="Unassembled WGS sequence"/>
</dbReference>
<reference evidence="1" key="1">
    <citation type="submission" date="2021-06" db="EMBL/GenBank/DDBJ databases">
        <title>Collection of gut derived symbiotic bacterial strains cultured from healthy donors.</title>
        <authorList>
            <person name="Lin H."/>
            <person name="Littmann E."/>
            <person name="Pamer E.G."/>
        </authorList>
    </citation>
    <scope>NUCLEOTIDE SEQUENCE</scope>
    <source>
        <strain evidence="1">MSK.21.74</strain>
    </source>
</reference>
<evidence type="ECO:0000313" key="1">
    <source>
        <dbReference type="EMBL" id="MBV3386637.1"/>
    </source>
</evidence>